<dbReference type="InParanoid" id="A0A2P5FPT1"/>
<protein>
    <submittedName>
        <fullName evidence="2">Uncharacterized protein</fullName>
    </submittedName>
</protein>
<proteinExistence type="predicted"/>
<evidence type="ECO:0000313" key="2">
    <source>
        <dbReference type="EMBL" id="PON99804.1"/>
    </source>
</evidence>
<sequence>MRKRHKRKWSSQEHPKQDENSAKRKKQDETQKLAWQSIREHKSRKIIRFQSTKDQITSWQWTFHGGGSVTTCPPTVYMSSDGCVFTPTKDYLRERLAAAEISKRRVGGNMSSDGCVFTLTEDHPREVGGGDFSEESRWQSACQYWVCVFLWLCEGYEGEQQGQLGIFTNTPIILLQYMRKWTFA</sequence>
<comment type="caution">
    <text evidence="2">The sequence shown here is derived from an EMBL/GenBank/DDBJ whole genome shotgun (WGS) entry which is preliminary data.</text>
</comment>
<evidence type="ECO:0000313" key="3">
    <source>
        <dbReference type="Proteomes" id="UP000237000"/>
    </source>
</evidence>
<dbReference type="Proteomes" id="UP000237000">
    <property type="component" value="Unassembled WGS sequence"/>
</dbReference>
<accession>A0A2P5FPT1</accession>
<keyword evidence="3" id="KW-1185">Reference proteome</keyword>
<feature type="compositionally biased region" description="Basic and acidic residues" evidence="1">
    <location>
        <begin position="10"/>
        <end position="31"/>
    </location>
</feature>
<reference evidence="3" key="1">
    <citation type="submission" date="2016-06" db="EMBL/GenBank/DDBJ databases">
        <title>Parallel loss of symbiosis genes in relatives of nitrogen-fixing non-legume Parasponia.</title>
        <authorList>
            <person name="Van Velzen R."/>
            <person name="Holmer R."/>
            <person name="Bu F."/>
            <person name="Rutten L."/>
            <person name="Van Zeijl A."/>
            <person name="Liu W."/>
            <person name="Santuari L."/>
            <person name="Cao Q."/>
            <person name="Sharma T."/>
            <person name="Shen D."/>
            <person name="Roswanjaya Y."/>
            <person name="Wardhani T."/>
            <person name="Kalhor M.S."/>
            <person name="Jansen J."/>
            <person name="Van den Hoogen J."/>
            <person name="Gungor B."/>
            <person name="Hartog M."/>
            <person name="Hontelez J."/>
            <person name="Verver J."/>
            <person name="Yang W.-C."/>
            <person name="Schijlen E."/>
            <person name="Repin R."/>
            <person name="Schilthuizen M."/>
            <person name="Schranz E."/>
            <person name="Heidstra R."/>
            <person name="Miyata K."/>
            <person name="Fedorova E."/>
            <person name="Kohlen W."/>
            <person name="Bisseling T."/>
            <person name="Smit S."/>
            <person name="Geurts R."/>
        </authorList>
    </citation>
    <scope>NUCLEOTIDE SEQUENCE [LARGE SCALE GENOMIC DNA]</scope>
    <source>
        <strain evidence="3">cv. RG33-2</strain>
    </source>
</reference>
<name>A0A2P5FPT1_TREOI</name>
<dbReference type="EMBL" id="JXTC01000017">
    <property type="protein sequence ID" value="PON99804.1"/>
    <property type="molecule type" value="Genomic_DNA"/>
</dbReference>
<dbReference type="AlphaFoldDB" id="A0A2P5FPT1"/>
<evidence type="ECO:0000256" key="1">
    <source>
        <dbReference type="SAM" id="MobiDB-lite"/>
    </source>
</evidence>
<gene>
    <name evidence="2" type="ORF">TorRG33x02_045690</name>
</gene>
<feature type="region of interest" description="Disordered" evidence="1">
    <location>
        <begin position="1"/>
        <end position="32"/>
    </location>
</feature>
<organism evidence="2 3">
    <name type="scientific">Trema orientale</name>
    <name type="common">Charcoal tree</name>
    <name type="synonym">Celtis orientalis</name>
    <dbReference type="NCBI Taxonomy" id="63057"/>
    <lineage>
        <taxon>Eukaryota</taxon>
        <taxon>Viridiplantae</taxon>
        <taxon>Streptophyta</taxon>
        <taxon>Embryophyta</taxon>
        <taxon>Tracheophyta</taxon>
        <taxon>Spermatophyta</taxon>
        <taxon>Magnoliopsida</taxon>
        <taxon>eudicotyledons</taxon>
        <taxon>Gunneridae</taxon>
        <taxon>Pentapetalae</taxon>
        <taxon>rosids</taxon>
        <taxon>fabids</taxon>
        <taxon>Rosales</taxon>
        <taxon>Cannabaceae</taxon>
        <taxon>Trema</taxon>
    </lineage>
</organism>